<evidence type="ECO:0000313" key="6">
    <source>
        <dbReference type="EMBL" id="CAK0814976.1"/>
    </source>
</evidence>
<keyword evidence="2" id="KW-0493">Microtubule</keyword>
<keyword evidence="4" id="KW-0342">GTP-binding</keyword>
<dbReference type="InterPro" id="IPR018316">
    <property type="entry name" value="Tubulin/FtsZ_2-layer-sand-dom"/>
</dbReference>
<gene>
    <name evidence="6" type="ORF">PCOR1329_LOCUS18432</name>
</gene>
<proteinExistence type="inferred from homology"/>
<dbReference type="PANTHER" id="PTHR36527:SF8">
    <property type="entry name" value="TUBULIN BETA-4B CHAIN"/>
    <property type="match status" value="1"/>
</dbReference>
<dbReference type="Gene3D" id="1.10.287.600">
    <property type="entry name" value="Helix hairpin bin"/>
    <property type="match status" value="1"/>
</dbReference>
<name>A0ABN9R930_9DINO</name>
<evidence type="ECO:0000313" key="7">
    <source>
        <dbReference type="Proteomes" id="UP001189429"/>
    </source>
</evidence>
<dbReference type="InterPro" id="IPR008280">
    <property type="entry name" value="Tub_FtsZ_C"/>
</dbReference>
<evidence type="ECO:0000256" key="1">
    <source>
        <dbReference type="ARBA" id="ARBA00009636"/>
    </source>
</evidence>
<dbReference type="Pfam" id="PF03953">
    <property type="entry name" value="Tubulin_C"/>
    <property type="match status" value="1"/>
</dbReference>
<reference evidence="6" key="1">
    <citation type="submission" date="2023-10" db="EMBL/GenBank/DDBJ databases">
        <authorList>
            <person name="Chen Y."/>
            <person name="Shah S."/>
            <person name="Dougan E. K."/>
            <person name="Thang M."/>
            <person name="Chan C."/>
        </authorList>
    </citation>
    <scope>NUCLEOTIDE SEQUENCE [LARGE SCALE GENOMIC DNA]</scope>
</reference>
<dbReference type="Proteomes" id="UP001189429">
    <property type="component" value="Unassembled WGS sequence"/>
</dbReference>
<protein>
    <recommendedName>
        <fullName evidence="5">Tubulin/FtsZ 2-layer sandwich domain-containing protein</fullName>
    </recommendedName>
</protein>
<keyword evidence="7" id="KW-1185">Reference proteome</keyword>
<keyword evidence="3" id="KW-0547">Nucleotide-binding</keyword>
<comment type="caution">
    <text evidence="6">The sequence shown here is derived from an EMBL/GenBank/DDBJ whole genome shotgun (WGS) entry which is preliminary data.</text>
</comment>
<accession>A0ABN9R930</accession>
<dbReference type="PANTHER" id="PTHR36527">
    <property type="entry name" value="OS01G0282866 PROTEIN"/>
    <property type="match status" value="1"/>
</dbReference>
<feature type="non-terminal residue" evidence="6">
    <location>
        <position position="266"/>
    </location>
</feature>
<sequence length="266" mass="30011">AFEAGFFVEGTHGLRSARGTCSPGVGQRPSRPAPPLLHREQLLGAGGTRCALYLFWRSPMGVSQCELPSLRRCPLAPRPPPLRELGGVPQLPVRYDIPEHRTFVEFGSDEQMGHPSGRSGWVVFKRPSIQASRARFAHPDRKQRDVIAFKGFRCVIHSVAALELEVDEQMLNVQNKNSSYFVEWIPNNIKASVCDIPPKGLKMAVAFAGNSTAIQEMFKRVAEYFTAMFRRKAFLHWYTGEGMDEMEFTEAESNMNDLVSEYQQYQ</sequence>
<dbReference type="Gene3D" id="3.30.1330.20">
    <property type="entry name" value="Tubulin/FtsZ, C-terminal domain"/>
    <property type="match status" value="1"/>
</dbReference>
<organism evidence="6 7">
    <name type="scientific">Prorocentrum cordatum</name>
    <dbReference type="NCBI Taxonomy" id="2364126"/>
    <lineage>
        <taxon>Eukaryota</taxon>
        <taxon>Sar</taxon>
        <taxon>Alveolata</taxon>
        <taxon>Dinophyceae</taxon>
        <taxon>Prorocentrales</taxon>
        <taxon>Prorocentraceae</taxon>
        <taxon>Prorocentrum</taxon>
    </lineage>
</organism>
<feature type="domain" description="Tubulin/FtsZ 2-layer sandwich" evidence="5">
    <location>
        <begin position="165"/>
        <end position="222"/>
    </location>
</feature>
<dbReference type="InterPro" id="IPR023123">
    <property type="entry name" value="Tubulin_C"/>
</dbReference>
<dbReference type="InterPro" id="IPR037103">
    <property type="entry name" value="Tubulin/FtsZ-like_C"/>
</dbReference>
<comment type="similarity">
    <text evidence="1">Belongs to the tubulin family.</text>
</comment>
<evidence type="ECO:0000259" key="5">
    <source>
        <dbReference type="Pfam" id="PF03953"/>
    </source>
</evidence>
<feature type="non-terminal residue" evidence="6">
    <location>
        <position position="1"/>
    </location>
</feature>
<dbReference type="SUPFAM" id="SSF55307">
    <property type="entry name" value="Tubulin C-terminal domain-like"/>
    <property type="match status" value="1"/>
</dbReference>
<dbReference type="EMBL" id="CAUYUJ010005787">
    <property type="protein sequence ID" value="CAK0814976.1"/>
    <property type="molecule type" value="Genomic_DNA"/>
</dbReference>
<evidence type="ECO:0000256" key="4">
    <source>
        <dbReference type="ARBA" id="ARBA00023134"/>
    </source>
</evidence>
<evidence type="ECO:0000256" key="3">
    <source>
        <dbReference type="ARBA" id="ARBA00022741"/>
    </source>
</evidence>
<evidence type="ECO:0000256" key="2">
    <source>
        <dbReference type="ARBA" id="ARBA00022701"/>
    </source>
</evidence>